<evidence type="ECO:0000313" key="4">
    <source>
        <dbReference type="EMBL" id="PIT95249.1"/>
    </source>
</evidence>
<comment type="caution">
    <text evidence="4">The sequence shown here is derived from an EMBL/GenBank/DDBJ whole genome shotgun (WGS) entry which is preliminary data.</text>
</comment>
<protein>
    <recommendedName>
        <fullName evidence="6">TGS domain-containing protein</fullName>
    </recommendedName>
</protein>
<dbReference type="GO" id="GO:0015969">
    <property type="term" value="P:guanosine tetraphosphate metabolic process"/>
    <property type="evidence" value="ECO:0007669"/>
    <property type="project" value="InterPro"/>
</dbReference>
<dbReference type="FunFam" id="3.10.20.30:FF:000002">
    <property type="entry name" value="GTP pyrophosphokinase (RelA/SpoT)"/>
    <property type="match status" value="1"/>
</dbReference>
<sequence>MTISQVKNKFRENNPKADTTMLELAFEFSQKAHGNQRRKNGDLYIQHCLHTAFVLAQMKADLSTVIAGLFHDIPEDTENTLEEIEKNFGKEIANLVEGITKFSKLKYRGVERYRESLRKMFLAMARDLRVILIKFADRLHNLRTLDSLPQEKRLRIAQETLEIYAPIAGLLGIWRLRWQMEDICFKYLYPEEYKKLEYKYEVGKKLETNQYIQLIRNILGNKLKEEKIEFQITSRFKHLYSIYQKMQRKDRKFDEIYDVFALRIVVPTIADCYKTLGIIHSLWRPKLSRFKDYIAVPKPNGYRSLQTTVFGPEGKATEFQIRTPEMDDEAKYGIAAHWYYKVKSGNANDLKKQPVWIKEILKAQRETADTHDFIKQIKFDVFHDRIFIFSPKGDVFDLPEGATPIDFAYTVHSDIGNQATGALVNDKIATLNQQLKSGDLVKIITEKSRKGPSRDWLKFIKTARARDKIKQSLKNTIFDNIRKYIPKI</sequence>
<dbReference type="GO" id="GO:0005886">
    <property type="term" value="C:plasma membrane"/>
    <property type="evidence" value="ECO:0007669"/>
    <property type="project" value="TreeGrafter"/>
</dbReference>
<evidence type="ECO:0000256" key="1">
    <source>
        <dbReference type="RuleBase" id="RU003847"/>
    </source>
</evidence>
<comment type="function">
    <text evidence="1">In eubacteria ppGpp (guanosine 3'-diphosphate 5'-diphosphate) is a mediator of the stringent response that coordinates a variety of cellular activities in response to changes in nutritional abundance.</text>
</comment>
<evidence type="ECO:0000313" key="5">
    <source>
        <dbReference type="Proteomes" id="UP000228964"/>
    </source>
</evidence>
<comment type="similarity">
    <text evidence="1">Belongs to the relA/spoT family.</text>
</comment>
<dbReference type="NCBIfam" id="TIGR00691">
    <property type="entry name" value="spoT_relA"/>
    <property type="match status" value="1"/>
</dbReference>
<feature type="domain" description="HD/PDEase" evidence="2">
    <location>
        <begin position="40"/>
        <end position="151"/>
    </location>
</feature>
<evidence type="ECO:0008006" key="6">
    <source>
        <dbReference type="Google" id="ProtNLM"/>
    </source>
</evidence>
<dbReference type="SMART" id="SM00954">
    <property type="entry name" value="RelA_SpoT"/>
    <property type="match status" value="1"/>
</dbReference>
<dbReference type="InterPro" id="IPR004811">
    <property type="entry name" value="RelA/Spo_fam"/>
</dbReference>
<dbReference type="InterPro" id="IPR033655">
    <property type="entry name" value="TGS_RelA/SpoT"/>
</dbReference>
<dbReference type="SUPFAM" id="SSF109604">
    <property type="entry name" value="HD-domain/PDEase-like"/>
    <property type="match status" value="1"/>
</dbReference>
<dbReference type="SUPFAM" id="SSF81271">
    <property type="entry name" value="TGS-like"/>
    <property type="match status" value="1"/>
</dbReference>
<dbReference type="Proteomes" id="UP000228964">
    <property type="component" value="Unassembled WGS sequence"/>
</dbReference>
<dbReference type="CDD" id="cd00077">
    <property type="entry name" value="HDc"/>
    <property type="match status" value="1"/>
</dbReference>
<dbReference type="EMBL" id="PFAO01000039">
    <property type="protein sequence ID" value="PIT95249.1"/>
    <property type="molecule type" value="Genomic_DNA"/>
</dbReference>
<dbReference type="AlphaFoldDB" id="A0A2M6WR11"/>
<dbReference type="Pfam" id="PF04607">
    <property type="entry name" value="RelA_SpoT"/>
    <property type="match status" value="1"/>
</dbReference>
<dbReference type="PANTHER" id="PTHR21262">
    <property type="entry name" value="GUANOSINE-3',5'-BIS DIPHOSPHATE 3'-PYROPHOSPHOHYDROLASE"/>
    <property type="match status" value="1"/>
</dbReference>
<dbReference type="InterPro" id="IPR007685">
    <property type="entry name" value="RelA_SpoT"/>
</dbReference>
<dbReference type="Gene3D" id="1.10.3210.10">
    <property type="entry name" value="Hypothetical protein af1432"/>
    <property type="match status" value="1"/>
</dbReference>
<reference evidence="5" key="1">
    <citation type="submission" date="2017-09" db="EMBL/GenBank/DDBJ databases">
        <title>Depth-based differentiation of microbial function through sediment-hosted aquifers and enrichment of novel symbionts in the deep terrestrial subsurface.</title>
        <authorList>
            <person name="Probst A.J."/>
            <person name="Ladd B."/>
            <person name="Jarett J.K."/>
            <person name="Geller-Mcgrath D.E."/>
            <person name="Sieber C.M.K."/>
            <person name="Emerson J.B."/>
            <person name="Anantharaman K."/>
            <person name="Thomas B.C."/>
            <person name="Malmstrom R."/>
            <person name="Stieglmeier M."/>
            <person name="Klingl A."/>
            <person name="Woyke T."/>
            <person name="Ryan C.M."/>
            <person name="Banfield J.F."/>
        </authorList>
    </citation>
    <scope>NUCLEOTIDE SEQUENCE [LARGE SCALE GENOMIC DNA]</scope>
</reference>
<evidence type="ECO:0000259" key="3">
    <source>
        <dbReference type="SMART" id="SM00954"/>
    </source>
</evidence>
<dbReference type="Gene3D" id="3.30.460.10">
    <property type="entry name" value="Beta Polymerase, domain 2"/>
    <property type="match status" value="1"/>
</dbReference>
<organism evidence="4 5">
    <name type="scientific">Candidatus Falkowbacteria bacterium CG10_big_fil_rev_8_21_14_0_10_38_22</name>
    <dbReference type="NCBI Taxonomy" id="1974564"/>
    <lineage>
        <taxon>Bacteria</taxon>
        <taxon>Candidatus Falkowiibacteriota</taxon>
    </lineage>
</organism>
<dbReference type="CDD" id="cd05399">
    <property type="entry name" value="NT_Rel-Spo_like"/>
    <property type="match status" value="1"/>
</dbReference>
<dbReference type="Pfam" id="PF02824">
    <property type="entry name" value="TGS"/>
    <property type="match status" value="1"/>
</dbReference>
<name>A0A2M6WR11_9BACT</name>
<dbReference type="FunFam" id="3.30.460.10:FF:000001">
    <property type="entry name" value="GTP pyrophosphokinase RelA"/>
    <property type="match status" value="1"/>
</dbReference>
<dbReference type="SMART" id="SM00471">
    <property type="entry name" value="HDc"/>
    <property type="match status" value="1"/>
</dbReference>
<gene>
    <name evidence="4" type="ORF">COT96_01685</name>
</gene>
<dbReference type="SUPFAM" id="SSF81301">
    <property type="entry name" value="Nucleotidyltransferase"/>
    <property type="match status" value="1"/>
</dbReference>
<dbReference type="InterPro" id="IPR012676">
    <property type="entry name" value="TGS-like"/>
</dbReference>
<dbReference type="PANTHER" id="PTHR21262:SF31">
    <property type="entry name" value="GTP PYROPHOSPHOKINASE"/>
    <property type="match status" value="1"/>
</dbReference>
<accession>A0A2M6WR11</accession>
<dbReference type="InterPro" id="IPR003607">
    <property type="entry name" value="HD/PDEase_dom"/>
</dbReference>
<proteinExistence type="inferred from homology"/>
<feature type="domain" description="RelA/SpoT" evidence="3">
    <location>
        <begin position="234"/>
        <end position="344"/>
    </location>
</feature>
<dbReference type="InterPro" id="IPR004095">
    <property type="entry name" value="TGS"/>
</dbReference>
<dbReference type="InterPro" id="IPR043519">
    <property type="entry name" value="NT_sf"/>
</dbReference>
<dbReference type="InterPro" id="IPR012675">
    <property type="entry name" value="Beta-grasp_dom_sf"/>
</dbReference>
<dbReference type="FunFam" id="1.10.3210.10:FF:000001">
    <property type="entry name" value="GTP pyrophosphokinase RelA"/>
    <property type="match status" value="1"/>
</dbReference>
<dbReference type="CDD" id="cd01668">
    <property type="entry name" value="TGS_RSH"/>
    <property type="match status" value="1"/>
</dbReference>
<dbReference type="Pfam" id="PF13328">
    <property type="entry name" value="HD_4"/>
    <property type="match status" value="1"/>
</dbReference>
<dbReference type="Gene3D" id="3.10.20.30">
    <property type="match status" value="1"/>
</dbReference>
<evidence type="ECO:0000259" key="2">
    <source>
        <dbReference type="SMART" id="SM00471"/>
    </source>
</evidence>